<reference evidence="1 2" key="1">
    <citation type="submission" date="2019-05" db="EMBL/GenBank/DDBJ databases">
        <title>Another draft genome of Portunus trituberculatus and its Hox gene families provides insights of decapod evolution.</title>
        <authorList>
            <person name="Jeong J.-H."/>
            <person name="Song I."/>
            <person name="Kim S."/>
            <person name="Choi T."/>
            <person name="Kim D."/>
            <person name="Ryu S."/>
            <person name="Kim W."/>
        </authorList>
    </citation>
    <scope>NUCLEOTIDE SEQUENCE [LARGE SCALE GENOMIC DNA]</scope>
    <source>
        <tissue evidence="1">Muscle</tissue>
    </source>
</reference>
<proteinExistence type="predicted"/>
<evidence type="ECO:0000313" key="2">
    <source>
        <dbReference type="Proteomes" id="UP000324222"/>
    </source>
</evidence>
<organism evidence="1 2">
    <name type="scientific">Portunus trituberculatus</name>
    <name type="common">Swimming crab</name>
    <name type="synonym">Neptunus trituberculatus</name>
    <dbReference type="NCBI Taxonomy" id="210409"/>
    <lineage>
        <taxon>Eukaryota</taxon>
        <taxon>Metazoa</taxon>
        <taxon>Ecdysozoa</taxon>
        <taxon>Arthropoda</taxon>
        <taxon>Crustacea</taxon>
        <taxon>Multicrustacea</taxon>
        <taxon>Malacostraca</taxon>
        <taxon>Eumalacostraca</taxon>
        <taxon>Eucarida</taxon>
        <taxon>Decapoda</taxon>
        <taxon>Pleocyemata</taxon>
        <taxon>Brachyura</taxon>
        <taxon>Eubrachyura</taxon>
        <taxon>Portunoidea</taxon>
        <taxon>Portunidae</taxon>
        <taxon>Portuninae</taxon>
        <taxon>Portunus</taxon>
    </lineage>
</organism>
<keyword evidence="2" id="KW-1185">Reference proteome</keyword>
<name>A0A5B7FN95_PORTR</name>
<comment type="caution">
    <text evidence="1">The sequence shown here is derived from an EMBL/GenBank/DDBJ whole genome shotgun (WGS) entry which is preliminary data.</text>
</comment>
<sequence length="89" mass="9695">MNGVHTNHLGEDKLISAFLRRVFHFTWYHVHHDGGREKLGGPARVVARVANGGAAHEESTDGLILEACADIDASSVLQDLRVPIPVEES</sequence>
<evidence type="ECO:0000313" key="1">
    <source>
        <dbReference type="EMBL" id="MPC45814.1"/>
    </source>
</evidence>
<protein>
    <submittedName>
        <fullName evidence="1">Uncharacterized protein</fullName>
    </submittedName>
</protein>
<gene>
    <name evidence="1" type="ORF">E2C01_039519</name>
</gene>
<dbReference type="AlphaFoldDB" id="A0A5B7FN95"/>
<dbReference type="EMBL" id="VSRR010006905">
    <property type="protein sequence ID" value="MPC45814.1"/>
    <property type="molecule type" value="Genomic_DNA"/>
</dbReference>
<accession>A0A5B7FN95</accession>
<dbReference type="Proteomes" id="UP000324222">
    <property type="component" value="Unassembled WGS sequence"/>
</dbReference>